<proteinExistence type="inferred from homology"/>
<comment type="caution">
    <text evidence="8">The sequence shown here is derived from an EMBL/GenBank/DDBJ whole genome shotgun (WGS) entry which is preliminary data.</text>
</comment>
<evidence type="ECO:0000256" key="4">
    <source>
        <dbReference type="ARBA" id="ARBA00022989"/>
    </source>
</evidence>
<keyword evidence="9" id="KW-1185">Reference proteome</keyword>
<dbReference type="RefSeq" id="WP_394302199.1">
    <property type="nucleotide sequence ID" value="NZ_JBHMQT010000037.1"/>
</dbReference>
<keyword evidence="5 7" id="KW-0472">Membrane</keyword>
<dbReference type="InterPro" id="IPR001626">
    <property type="entry name" value="ABC_TroCD"/>
</dbReference>
<comment type="similarity">
    <text evidence="2 6">Belongs to the ABC-3 integral membrane protein family.</text>
</comment>
<keyword evidence="6" id="KW-0813">Transport</keyword>
<sequence>MNWLDAGLFDTTWFDSTIHRAMFEAALVGALGGLVGVLVVVRRLPFFTMALTHATFPGIVVAALLGIDLYLGGGLFGLLVVLAVVAFSRMRGQDLTAATGIALSGGFALGVVLVSAQDGFSKNLTHYTVGDILAVSTADLTVTLIVAVAVVLVLAALGKELLFSAFDPVGASAAGLPTVLLDLALLAVIEVTVVVTVPALGAILAVALLVGPAATARLLTDRLALLFPISAVIGIGCGLAGVWLSTRLDIAAGASIALLVGAVFGLAFLGSAVRARLKLPAAARHPIALEAVKDGTAPL</sequence>
<gene>
    <name evidence="8" type="ORF">ACFHYQ_17380</name>
</gene>
<feature type="transmembrane region" description="Helical" evidence="7">
    <location>
        <begin position="169"/>
        <end position="189"/>
    </location>
</feature>
<evidence type="ECO:0000256" key="3">
    <source>
        <dbReference type="ARBA" id="ARBA00022692"/>
    </source>
</evidence>
<evidence type="ECO:0000256" key="2">
    <source>
        <dbReference type="ARBA" id="ARBA00008034"/>
    </source>
</evidence>
<feature type="transmembrane region" description="Helical" evidence="7">
    <location>
        <begin position="95"/>
        <end position="114"/>
    </location>
</feature>
<feature type="transmembrane region" description="Helical" evidence="7">
    <location>
        <begin position="134"/>
        <end position="157"/>
    </location>
</feature>
<feature type="transmembrane region" description="Helical" evidence="7">
    <location>
        <begin position="250"/>
        <end position="269"/>
    </location>
</feature>
<accession>A0ABV6U8Y5</accession>
<dbReference type="PANTHER" id="PTHR30477">
    <property type="entry name" value="ABC-TRANSPORTER METAL-BINDING PROTEIN"/>
    <property type="match status" value="1"/>
</dbReference>
<dbReference type="Proteomes" id="UP001589870">
    <property type="component" value="Unassembled WGS sequence"/>
</dbReference>
<feature type="transmembrane region" description="Helical" evidence="7">
    <location>
        <begin position="223"/>
        <end position="244"/>
    </location>
</feature>
<comment type="subcellular location">
    <subcellularLocation>
        <location evidence="6">Cell membrane</location>
        <topology evidence="6">Multi-pass membrane protein</topology>
    </subcellularLocation>
    <subcellularLocation>
        <location evidence="1">Membrane</location>
        <topology evidence="1">Multi-pass membrane protein</topology>
    </subcellularLocation>
</comment>
<evidence type="ECO:0000313" key="9">
    <source>
        <dbReference type="Proteomes" id="UP001589870"/>
    </source>
</evidence>
<dbReference type="Pfam" id="PF00950">
    <property type="entry name" value="ABC-3"/>
    <property type="match status" value="1"/>
</dbReference>
<feature type="transmembrane region" description="Helical" evidence="7">
    <location>
        <begin position="46"/>
        <end position="64"/>
    </location>
</feature>
<name>A0ABV6U8Y5_9ACTN</name>
<evidence type="ECO:0000256" key="6">
    <source>
        <dbReference type="RuleBase" id="RU003943"/>
    </source>
</evidence>
<dbReference type="SUPFAM" id="SSF81345">
    <property type="entry name" value="ABC transporter involved in vitamin B12 uptake, BtuC"/>
    <property type="match status" value="1"/>
</dbReference>
<evidence type="ECO:0000313" key="8">
    <source>
        <dbReference type="EMBL" id="MFC0864071.1"/>
    </source>
</evidence>
<feature type="transmembrane region" description="Helical" evidence="7">
    <location>
        <begin position="20"/>
        <end position="41"/>
    </location>
</feature>
<organism evidence="8 9">
    <name type="scientific">Sphaerimonospora cavernae</name>
    <dbReference type="NCBI Taxonomy" id="1740611"/>
    <lineage>
        <taxon>Bacteria</taxon>
        <taxon>Bacillati</taxon>
        <taxon>Actinomycetota</taxon>
        <taxon>Actinomycetes</taxon>
        <taxon>Streptosporangiales</taxon>
        <taxon>Streptosporangiaceae</taxon>
        <taxon>Sphaerimonospora</taxon>
    </lineage>
</organism>
<dbReference type="InterPro" id="IPR037294">
    <property type="entry name" value="ABC_BtuC-like"/>
</dbReference>
<protein>
    <submittedName>
        <fullName evidence="8">Metal ABC transporter permease</fullName>
    </submittedName>
</protein>
<evidence type="ECO:0000256" key="5">
    <source>
        <dbReference type="ARBA" id="ARBA00023136"/>
    </source>
</evidence>
<feature type="transmembrane region" description="Helical" evidence="7">
    <location>
        <begin position="70"/>
        <end position="88"/>
    </location>
</feature>
<reference evidence="8 9" key="1">
    <citation type="submission" date="2024-09" db="EMBL/GenBank/DDBJ databases">
        <authorList>
            <person name="Sun Q."/>
            <person name="Mori K."/>
        </authorList>
    </citation>
    <scope>NUCLEOTIDE SEQUENCE [LARGE SCALE GENOMIC DNA]</scope>
    <source>
        <strain evidence="8 9">TBRC 1851</strain>
    </source>
</reference>
<dbReference type="Gene3D" id="1.10.3470.10">
    <property type="entry name" value="ABC transporter involved in vitamin B12 uptake, BtuC"/>
    <property type="match status" value="1"/>
</dbReference>
<keyword evidence="4 7" id="KW-1133">Transmembrane helix</keyword>
<feature type="transmembrane region" description="Helical" evidence="7">
    <location>
        <begin position="195"/>
        <end position="216"/>
    </location>
</feature>
<evidence type="ECO:0000256" key="1">
    <source>
        <dbReference type="ARBA" id="ARBA00004141"/>
    </source>
</evidence>
<dbReference type="PANTHER" id="PTHR30477:SF13">
    <property type="entry name" value="IRON TRANSPORT SYSTEM MEMBRANE PROTEIN HI_0360-RELATED"/>
    <property type="match status" value="1"/>
</dbReference>
<keyword evidence="3 6" id="KW-0812">Transmembrane</keyword>
<dbReference type="EMBL" id="JBHMQT010000037">
    <property type="protein sequence ID" value="MFC0864071.1"/>
    <property type="molecule type" value="Genomic_DNA"/>
</dbReference>
<evidence type="ECO:0000256" key="7">
    <source>
        <dbReference type="SAM" id="Phobius"/>
    </source>
</evidence>